<accession>A0A238J9U1</accession>
<name>A0A238J9U1_9RHOB</name>
<dbReference type="RefSeq" id="WP_133840685.1">
    <property type="nucleotide sequence ID" value="NZ_FXXP01000001.1"/>
</dbReference>
<protein>
    <submittedName>
        <fullName evidence="2">Uncharacterized protein</fullName>
    </submittedName>
</protein>
<keyword evidence="1" id="KW-1133">Transmembrane helix</keyword>
<dbReference type="EMBL" id="FXXP01000001">
    <property type="protein sequence ID" value="SMX27113.1"/>
    <property type="molecule type" value="Genomic_DNA"/>
</dbReference>
<sequence length="132" mass="14554">MTDHTEMSPLSFKIAFMVCATIALINATMVGFGLWFTTGKPVWETHLPSYVLGAALWGGLAAAIFMLHRIAIAFIAVILVRKGFGLWQIYNANHEAEMLFGSSVALFSIVSLAIVIFVAEFVVKAWRRGYLV</sequence>
<evidence type="ECO:0000256" key="1">
    <source>
        <dbReference type="SAM" id="Phobius"/>
    </source>
</evidence>
<organism evidence="2 3">
    <name type="scientific">Pelagimonas phthalicica</name>
    <dbReference type="NCBI Taxonomy" id="1037362"/>
    <lineage>
        <taxon>Bacteria</taxon>
        <taxon>Pseudomonadati</taxon>
        <taxon>Pseudomonadota</taxon>
        <taxon>Alphaproteobacteria</taxon>
        <taxon>Rhodobacterales</taxon>
        <taxon>Roseobacteraceae</taxon>
        <taxon>Pelagimonas</taxon>
    </lineage>
</organism>
<dbReference type="Proteomes" id="UP000225972">
    <property type="component" value="Unassembled WGS sequence"/>
</dbReference>
<dbReference type="AlphaFoldDB" id="A0A238J9U1"/>
<keyword evidence="1" id="KW-0812">Transmembrane</keyword>
<evidence type="ECO:0000313" key="3">
    <source>
        <dbReference type="Proteomes" id="UP000225972"/>
    </source>
</evidence>
<keyword evidence="3" id="KW-1185">Reference proteome</keyword>
<keyword evidence="1" id="KW-0472">Membrane</keyword>
<feature type="transmembrane region" description="Helical" evidence="1">
    <location>
        <begin position="12"/>
        <end position="36"/>
    </location>
</feature>
<proteinExistence type="predicted"/>
<feature type="transmembrane region" description="Helical" evidence="1">
    <location>
        <begin position="99"/>
        <end position="123"/>
    </location>
</feature>
<evidence type="ECO:0000313" key="2">
    <source>
        <dbReference type="EMBL" id="SMX27113.1"/>
    </source>
</evidence>
<dbReference type="OrthoDB" id="9994807at2"/>
<reference evidence="3" key="1">
    <citation type="submission" date="2017-05" db="EMBL/GenBank/DDBJ databases">
        <authorList>
            <person name="Rodrigo-Torres L."/>
            <person name="Arahal R. D."/>
            <person name="Lucena T."/>
        </authorList>
    </citation>
    <scope>NUCLEOTIDE SEQUENCE [LARGE SCALE GENOMIC DNA]</scope>
    <source>
        <strain evidence="3">CECT 8649</strain>
    </source>
</reference>
<gene>
    <name evidence="2" type="ORF">TRP8649_01215</name>
</gene>
<feature type="transmembrane region" description="Helical" evidence="1">
    <location>
        <begin position="56"/>
        <end position="79"/>
    </location>
</feature>